<proteinExistence type="predicted"/>
<keyword evidence="1" id="KW-0472">Membrane</keyword>
<feature type="transmembrane region" description="Helical" evidence="1">
    <location>
        <begin position="103"/>
        <end position="127"/>
    </location>
</feature>
<feature type="transmembrane region" description="Helical" evidence="1">
    <location>
        <begin position="78"/>
        <end position="97"/>
    </location>
</feature>
<name>A0A420ZDM5_UNCK3</name>
<evidence type="ECO:0000256" key="1">
    <source>
        <dbReference type="SAM" id="Phobius"/>
    </source>
</evidence>
<evidence type="ECO:0000313" key="2">
    <source>
        <dbReference type="EMBL" id="RLC37799.1"/>
    </source>
</evidence>
<dbReference type="Proteomes" id="UP000281261">
    <property type="component" value="Unassembled WGS sequence"/>
</dbReference>
<dbReference type="AlphaFoldDB" id="A0A420ZDM5"/>
<organism evidence="2 3">
    <name type="scientific">candidate division Kazan bacterium</name>
    <dbReference type="NCBI Taxonomy" id="2202143"/>
    <lineage>
        <taxon>Bacteria</taxon>
        <taxon>Bacteria division Kazan-3B-28</taxon>
    </lineage>
</organism>
<protein>
    <submittedName>
        <fullName evidence="2">Uncharacterized protein</fullName>
    </submittedName>
</protein>
<feature type="transmembrane region" description="Helical" evidence="1">
    <location>
        <begin position="46"/>
        <end position="66"/>
    </location>
</feature>
<dbReference type="EMBL" id="QMNG01000001">
    <property type="protein sequence ID" value="RLC37799.1"/>
    <property type="molecule type" value="Genomic_DNA"/>
</dbReference>
<gene>
    <name evidence="2" type="ORF">DRH29_00050</name>
</gene>
<keyword evidence="1" id="KW-1133">Transmembrane helix</keyword>
<evidence type="ECO:0000313" key="3">
    <source>
        <dbReference type="Proteomes" id="UP000281261"/>
    </source>
</evidence>
<keyword evidence="1" id="KW-0812">Transmembrane</keyword>
<sequence length="132" mass="14456">MNLWIIGVAILLLVGVQWLVLVFDRDLRNAGVVRQHPAAVGITQFTHMFLPSALAGMAYCLFWFGINWNLMAAQNFGCADVVGASSWQAVIMALVLASMGGLMLSTLALFIPIGNVLLFPFVPYLLFKNRGQ</sequence>
<accession>A0A420ZDM5</accession>
<reference evidence="2 3" key="1">
    <citation type="submission" date="2018-06" db="EMBL/GenBank/DDBJ databases">
        <title>Extensive metabolic versatility and redundancy in microbially diverse, dynamic hydrothermal sediments.</title>
        <authorList>
            <person name="Dombrowski N."/>
            <person name="Teske A."/>
            <person name="Baker B.J."/>
        </authorList>
    </citation>
    <scope>NUCLEOTIDE SEQUENCE [LARGE SCALE GENOMIC DNA]</scope>
    <source>
        <strain evidence="2">B79_G16</strain>
    </source>
</reference>
<comment type="caution">
    <text evidence="2">The sequence shown here is derived from an EMBL/GenBank/DDBJ whole genome shotgun (WGS) entry which is preliminary data.</text>
</comment>